<proteinExistence type="predicted"/>
<reference evidence="1 2" key="1">
    <citation type="submission" date="2011-08" db="EMBL/GenBank/DDBJ databases">
        <authorList>
            <person name="Weinstock G."/>
            <person name="Sodergren E."/>
            <person name="Clifton S."/>
            <person name="Fulton L."/>
            <person name="Fulton B."/>
            <person name="Courtney L."/>
            <person name="Fronick C."/>
            <person name="Harrison M."/>
            <person name="Strong C."/>
            <person name="Farmer C."/>
            <person name="Delahaunty K."/>
            <person name="Markovic C."/>
            <person name="Hall O."/>
            <person name="Minx P."/>
            <person name="Tomlinson C."/>
            <person name="Mitreva M."/>
            <person name="Hou S."/>
            <person name="Chen J."/>
            <person name="Wollam A."/>
            <person name="Pepin K.H."/>
            <person name="Johnson M."/>
            <person name="Bhonagiri V."/>
            <person name="Zhang X."/>
            <person name="Suruliraj S."/>
            <person name="Warren W."/>
            <person name="Chinwalla A."/>
            <person name="Mardis E.R."/>
            <person name="Wilson R.K."/>
        </authorList>
    </citation>
    <scope>NUCLEOTIDE SEQUENCE [LARGE SCALE GENOMIC DNA]</scope>
    <source>
        <strain evidence="1 2">F0432</strain>
    </source>
</reference>
<organism evidence="1 2">
    <name type="scientific">Cardiobacterium valvarum F0432</name>
    <dbReference type="NCBI Taxonomy" id="797473"/>
    <lineage>
        <taxon>Bacteria</taxon>
        <taxon>Pseudomonadati</taxon>
        <taxon>Pseudomonadota</taxon>
        <taxon>Gammaproteobacteria</taxon>
        <taxon>Cardiobacteriales</taxon>
        <taxon>Cardiobacteriaceae</taxon>
        <taxon>Cardiobacterium</taxon>
    </lineage>
</organism>
<dbReference type="EMBL" id="AGCM01000191">
    <property type="protein sequence ID" value="EHM49887.1"/>
    <property type="molecule type" value="Genomic_DNA"/>
</dbReference>
<dbReference type="Proteomes" id="UP000004750">
    <property type="component" value="Unassembled WGS sequence"/>
</dbReference>
<comment type="caution">
    <text evidence="1">The sequence shown here is derived from an EMBL/GenBank/DDBJ whole genome shotgun (WGS) entry which is preliminary data.</text>
</comment>
<gene>
    <name evidence="1" type="ORF">HMPREF9080_02937</name>
</gene>
<dbReference type="AlphaFoldDB" id="G9ZJG7"/>
<accession>G9ZJG7</accession>
<sequence length="89" mass="9087">MGSTRQHAVFGGDPALVFAAQEGREFFIHAGGAEDVGVAAADERRAFGVFVDTALNGDGAELVGATVACAHDDSLVLLAGGHYAARLLM</sequence>
<evidence type="ECO:0000313" key="1">
    <source>
        <dbReference type="EMBL" id="EHM49887.1"/>
    </source>
</evidence>
<dbReference type="STRING" id="797473.HMPREF9080_02937"/>
<protein>
    <submittedName>
        <fullName evidence="1">Uncharacterized protein</fullName>
    </submittedName>
</protein>
<evidence type="ECO:0000313" key="2">
    <source>
        <dbReference type="Proteomes" id="UP000004750"/>
    </source>
</evidence>
<dbReference type="HOGENOM" id="CLU_2449185_0_0_6"/>
<name>G9ZJG7_9GAMM</name>